<protein>
    <recommendedName>
        <fullName evidence="2">T6SS Phospholipase effector Tle1-like catalytic domain-containing protein</fullName>
    </recommendedName>
</protein>
<evidence type="ECO:0000256" key="1">
    <source>
        <dbReference type="SAM" id="Coils"/>
    </source>
</evidence>
<accession>A0A227P795</accession>
<sequence>MERSFAYNTGGNEDEIKVEDLHLTFGIFIDGTLNNKDNTDMRTIYSRTDKEGKIDYSKGNEELESDDKKEYKKIKNKGRIEQLLSKRDKTPEEQREFAAIDEKIKYLVASYRVPLNEFGLDRMGTDNSYSNDYTNVARMWQCCEQEEYAIYVPGMGTDNLMRDSTDGFAFGSGQTGIRARVRYACEQIADKVLDKIKENDQKVKLTKITVDILGFSRGAATARNLVYELNLDSGYQEAVRKEIPCGIEYREMQGSASTRMRRVQKMRTSYVDVDNYEIDNTLLKNGQLPKMGHLGYSLLKKTKLSFEDLKNIEITIRFVGIYDTVSSYYEQNGIWDHYDAYGNVKDEGFKFFKFQQKYFNDDIKELHLNDLTRIKSADATISPTLNNLYCQKVVHFTAKDEHRENFALTRIKQVEGRCIEKNFPGVHCDIGGAYMTEKEEIDEIGTSLKDKYYVSVFPKGSIFLKEIEGLDLLRKDLMRQYWYTEQQIKVKTQWKSFPVVYEKLVGTRGNKIKGTDDQYEGLKKEYSYIPLHFMETYARSTSMKEHFIEQSSIKFPLDSFLTNVENYLMPYALDETNRIQEWDFITDEEIEKQRIAKSERQKLETEIKSIDQKLKEHTYEYEGLKKVTDNLRVKQYEPKIDFGTLKMPQEITGQKNELEPTELSEVNVMSSNSQKMLRQLRNEYLHWSSNRDWFGMQPNDDRKRKMH</sequence>
<dbReference type="PANTHER" id="PTHR33840:SF1">
    <property type="entry name" value="TLE1 PHOSPHOLIPASE DOMAIN-CONTAINING PROTEIN"/>
    <property type="match status" value="1"/>
</dbReference>
<evidence type="ECO:0000313" key="3">
    <source>
        <dbReference type="EMBL" id="OXG05820.1"/>
    </source>
</evidence>
<keyword evidence="1" id="KW-0175">Coiled coil</keyword>
<evidence type="ECO:0000259" key="2">
    <source>
        <dbReference type="Pfam" id="PF09994"/>
    </source>
</evidence>
<dbReference type="Pfam" id="PF09994">
    <property type="entry name" value="T6SS_Tle1-like_cat"/>
    <property type="match status" value="1"/>
</dbReference>
<dbReference type="AlphaFoldDB" id="A0A227P795"/>
<evidence type="ECO:0000313" key="4">
    <source>
        <dbReference type="Proteomes" id="UP000214684"/>
    </source>
</evidence>
<gene>
    <name evidence="3" type="ORF">B0A64_12130</name>
</gene>
<reference evidence="3 4" key="1">
    <citation type="submission" date="2016-11" db="EMBL/GenBank/DDBJ databases">
        <title>Whole genomes of Flavobacteriaceae.</title>
        <authorList>
            <person name="Stine C."/>
            <person name="Li C."/>
            <person name="Tadesse D."/>
        </authorList>
    </citation>
    <scope>NUCLEOTIDE SEQUENCE [LARGE SCALE GENOMIC DNA]</scope>
    <source>
        <strain evidence="3 4">DSM 24704</strain>
    </source>
</reference>
<dbReference type="PANTHER" id="PTHR33840">
    <property type="match status" value="1"/>
</dbReference>
<keyword evidence="4" id="KW-1185">Reference proteome</keyword>
<feature type="coiled-coil region" evidence="1">
    <location>
        <begin position="593"/>
        <end position="620"/>
    </location>
</feature>
<name>A0A227P795_9FLAO</name>
<dbReference type="InterPro" id="IPR018712">
    <property type="entry name" value="Tle1-like_cat"/>
</dbReference>
<dbReference type="OrthoDB" id="4378831at2"/>
<comment type="caution">
    <text evidence="3">The sequence shown here is derived from an EMBL/GenBank/DDBJ whole genome shotgun (WGS) entry which is preliminary data.</text>
</comment>
<dbReference type="EMBL" id="MUGS01000020">
    <property type="protein sequence ID" value="OXG05820.1"/>
    <property type="molecule type" value="Genomic_DNA"/>
</dbReference>
<feature type="domain" description="T6SS Phospholipase effector Tle1-like catalytic" evidence="2">
    <location>
        <begin position="124"/>
        <end position="440"/>
    </location>
</feature>
<dbReference type="RefSeq" id="WP_089479786.1">
    <property type="nucleotide sequence ID" value="NZ_MUGS01000020.1"/>
</dbReference>
<proteinExistence type="predicted"/>
<dbReference type="Proteomes" id="UP000214684">
    <property type="component" value="Unassembled WGS sequence"/>
</dbReference>
<organism evidence="3 4">
    <name type="scientific">Flavobacterium araucananum</name>
    <dbReference type="NCBI Taxonomy" id="946678"/>
    <lineage>
        <taxon>Bacteria</taxon>
        <taxon>Pseudomonadati</taxon>
        <taxon>Bacteroidota</taxon>
        <taxon>Flavobacteriia</taxon>
        <taxon>Flavobacteriales</taxon>
        <taxon>Flavobacteriaceae</taxon>
        <taxon>Flavobacterium</taxon>
    </lineage>
</organism>